<protein>
    <submittedName>
        <fullName evidence="9">Amino acid ABC transporter permease</fullName>
    </submittedName>
</protein>
<dbReference type="GO" id="GO:0006865">
    <property type="term" value="P:amino acid transport"/>
    <property type="evidence" value="ECO:0007669"/>
    <property type="project" value="TreeGrafter"/>
</dbReference>
<accession>A0A506Y513</accession>
<dbReference type="Proteomes" id="UP000316252">
    <property type="component" value="Unassembled WGS sequence"/>
</dbReference>
<evidence type="ECO:0000256" key="7">
    <source>
        <dbReference type="RuleBase" id="RU363032"/>
    </source>
</evidence>
<comment type="similarity">
    <text evidence="7">Belongs to the binding-protein-dependent transport system permease family.</text>
</comment>
<evidence type="ECO:0000256" key="6">
    <source>
        <dbReference type="ARBA" id="ARBA00023136"/>
    </source>
</evidence>
<keyword evidence="3" id="KW-1003">Cell membrane</keyword>
<dbReference type="PANTHER" id="PTHR30614:SF21">
    <property type="entry name" value="AMINO ACID ABC TRANSPORTER PERMEASE"/>
    <property type="match status" value="1"/>
</dbReference>
<dbReference type="PANTHER" id="PTHR30614">
    <property type="entry name" value="MEMBRANE COMPONENT OF AMINO ACID ABC TRANSPORTER"/>
    <property type="match status" value="1"/>
</dbReference>
<feature type="transmembrane region" description="Helical" evidence="7">
    <location>
        <begin position="100"/>
        <end position="123"/>
    </location>
</feature>
<dbReference type="RefSeq" id="WP_141163832.1">
    <property type="nucleotide sequence ID" value="NZ_VHQG01000002.1"/>
</dbReference>
<keyword evidence="6 7" id="KW-0472">Membrane</keyword>
<dbReference type="InterPro" id="IPR000515">
    <property type="entry name" value="MetI-like"/>
</dbReference>
<organism evidence="9 10">
    <name type="scientific">Schumannella soli</name>
    <dbReference type="NCBI Taxonomy" id="2590779"/>
    <lineage>
        <taxon>Bacteria</taxon>
        <taxon>Bacillati</taxon>
        <taxon>Actinomycetota</taxon>
        <taxon>Actinomycetes</taxon>
        <taxon>Micrococcales</taxon>
        <taxon>Microbacteriaceae</taxon>
        <taxon>Schumannella</taxon>
    </lineage>
</organism>
<keyword evidence="4 7" id="KW-0812">Transmembrane</keyword>
<keyword evidence="5 7" id="KW-1133">Transmembrane helix</keyword>
<feature type="transmembrane region" description="Helical" evidence="7">
    <location>
        <begin position="191"/>
        <end position="215"/>
    </location>
</feature>
<evidence type="ECO:0000313" key="10">
    <source>
        <dbReference type="Proteomes" id="UP000316252"/>
    </source>
</evidence>
<feature type="transmembrane region" description="Helical" evidence="7">
    <location>
        <begin position="135"/>
        <end position="154"/>
    </location>
</feature>
<feature type="transmembrane region" description="Helical" evidence="7">
    <location>
        <begin position="62"/>
        <end position="88"/>
    </location>
</feature>
<dbReference type="CDD" id="cd06261">
    <property type="entry name" value="TM_PBP2"/>
    <property type="match status" value="1"/>
</dbReference>
<feature type="transmembrane region" description="Helical" evidence="7">
    <location>
        <begin position="235"/>
        <end position="260"/>
    </location>
</feature>
<comment type="subcellular location">
    <subcellularLocation>
        <location evidence="1 7">Cell membrane</location>
        <topology evidence="1 7">Multi-pass membrane protein</topology>
    </subcellularLocation>
</comment>
<feature type="transmembrane region" description="Helical" evidence="7">
    <location>
        <begin position="18"/>
        <end position="40"/>
    </location>
</feature>
<dbReference type="InterPro" id="IPR043429">
    <property type="entry name" value="ArtM/GltK/GlnP/TcyL/YhdX-like"/>
</dbReference>
<dbReference type="AlphaFoldDB" id="A0A506Y513"/>
<evidence type="ECO:0000256" key="5">
    <source>
        <dbReference type="ARBA" id="ARBA00022989"/>
    </source>
</evidence>
<evidence type="ECO:0000259" key="8">
    <source>
        <dbReference type="PROSITE" id="PS50928"/>
    </source>
</evidence>
<proteinExistence type="inferred from homology"/>
<dbReference type="SUPFAM" id="SSF161098">
    <property type="entry name" value="MetI-like"/>
    <property type="match status" value="1"/>
</dbReference>
<name>A0A506Y513_9MICO</name>
<dbReference type="Gene3D" id="1.10.3720.10">
    <property type="entry name" value="MetI-like"/>
    <property type="match status" value="1"/>
</dbReference>
<dbReference type="Pfam" id="PF00528">
    <property type="entry name" value="BPD_transp_1"/>
    <property type="match status" value="1"/>
</dbReference>
<dbReference type="GO" id="GO:0043190">
    <property type="term" value="C:ATP-binding cassette (ABC) transporter complex"/>
    <property type="evidence" value="ECO:0007669"/>
    <property type="project" value="InterPro"/>
</dbReference>
<feature type="domain" description="ABC transmembrane type-1" evidence="8">
    <location>
        <begin position="62"/>
        <end position="257"/>
    </location>
</feature>
<dbReference type="GO" id="GO:0022857">
    <property type="term" value="F:transmembrane transporter activity"/>
    <property type="evidence" value="ECO:0007669"/>
    <property type="project" value="InterPro"/>
</dbReference>
<dbReference type="OrthoDB" id="4543034at2"/>
<keyword evidence="10" id="KW-1185">Reference proteome</keyword>
<sequence>MSSVLFDTPGPRARRRQVVIGAITVVVVAVILGFIVYRFAVTGQFSAQKWSIFGYALVWNDILAALARTLAAFAVGGVLAIVLGFVLAMGRLSDHAAVRVPVMLITELFRAIPLLILMMLFYYGLPTIGIRLTPFIAVVAGLTLYNGAVFAEIFRAGVESLPKGQREAGMAIGLRKGQLMRMILLPQAVRAMLPIIVAQLVVVLKDTALGFIVTYQELLYLAKFYGTQLQYGSPIIPSAIVMGSIYIALCLVLAGFAKLLEVRLRGGGRKGGRKGGDGDDGLAGFPTGTSVMRLANPDAGGTGAGGI</sequence>
<dbReference type="EMBL" id="VHQG01000002">
    <property type="protein sequence ID" value="TPW76477.1"/>
    <property type="molecule type" value="Genomic_DNA"/>
</dbReference>
<dbReference type="NCBIfam" id="TIGR01726">
    <property type="entry name" value="HEQRo_perm_3TM"/>
    <property type="match status" value="1"/>
</dbReference>
<dbReference type="InterPro" id="IPR010065">
    <property type="entry name" value="AA_ABC_transptr_permease_3TM"/>
</dbReference>
<keyword evidence="2 7" id="KW-0813">Transport</keyword>
<evidence type="ECO:0000256" key="4">
    <source>
        <dbReference type="ARBA" id="ARBA00022692"/>
    </source>
</evidence>
<evidence type="ECO:0000256" key="2">
    <source>
        <dbReference type="ARBA" id="ARBA00022448"/>
    </source>
</evidence>
<gene>
    <name evidence="9" type="ORF">FJ657_12010</name>
</gene>
<evidence type="ECO:0000313" key="9">
    <source>
        <dbReference type="EMBL" id="TPW76477.1"/>
    </source>
</evidence>
<evidence type="ECO:0000256" key="1">
    <source>
        <dbReference type="ARBA" id="ARBA00004651"/>
    </source>
</evidence>
<dbReference type="InterPro" id="IPR035906">
    <property type="entry name" value="MetI-like_sf"/>
</dbReference>
<dbReference type="PROSITE" id="PS50928">
    <property type="entry name" value="ABC_TM1"/>
    <property type="match status" value="1"/>
</dbReference>
<evidence type="ECO:0000256" key="3">
    <source>
        <dbReference type="ARBA" id="ARBA00022475"/>
    </source>
</evidence>
<reference evidence="9 10" key="1">
    <citation type="submission" date="2019-06" db="EMBL/GenBank/DDBJ databases">
        <authorList>
            <person name="Li F."/>
        </authorList>
    </citation>
    <scope>NUCLEOTIDE SEQUENCE [LARGE SCALE GENOMIC DNA]</scope>
    <source>
        <strain evidence="9 10">10F1D-1</strain>
    </source>
</reference>
<comment type="caution">
    <text evidence="9">The sequence shown here is derived from an EMBL/GenBank/DDBJ whole genome shotgun (WGS) entry which is preliminary data.</text>
</comment>